<feature type="transmembrane region" description="Helical" evidence="1">
    <location>
        <begin position="63"/>
        <end position="88"/>
    </location>
</feature>
<feature type="transmembrane region" description="Helical" evidence="1">
    <location>
        <begin position="172"/>
        <end position="194"/>
    </location>
</feature>
<keyword evidence="1" id="KW-0472">Membrane</keyword>
<sequence>MYISDTGKFVHARRRLQRWDAAIDALGARLVFYGKAIVHIPGAVVSHPGEALRLVAEISMGSGALAMIGGTAAIVGFMTLATGSTIAIQGYSSLGNIGIEALTGFLSAFINVRIAAPVIAGIALSATLGAGATAQIGAMRIAEEIDALESMAIRPVPYVVSSRIAAGMITIVPLYALALAASFVAGRFTTVVIFGQSSGLYDHYFSTFLNPVDVMWSFIQAILIALLVMVIHTHYGFTASGGPAGVGSAVGRAVRMSLILVVLVVLLVSLALYGGNGNFHLSG</sequence>
<dbReference type="Pfam" id="PF02405">
    <property type="entry name" value="MlaE"/>
    <property type="match status" value="1"/>
</dbReference>
<dbReference type="PANTHER" id="PTHR30188:SF13">
    <property type="entry name" value="CONSERVED HYPOTHETICAL INTEGRAL MEMBRANE PROTEIN YRBE3B"/>
    <property type="match status" value="1"/>
</dbReference>
<dbReference type="PANTHER" id="PTHR30188">
    <property type="entry name" value="ABC TRANSPORTER PERMEASE PROTEIN-RELATED"/>
    <property type="match status" value="1"/>
</dbReference>
<dbReference type="RefSeq" id="WP_040822622.1">
    <property type="nucleotide sequence ID" value="NZ_JBIAQY010000015.1"/>
</dbReference>
<feature type="transmembrane region" description="Helical" evidence="1">
    <location>
        <begin position="253"/>
        <end position="273"/>
    </location>
</feature>
<evidence type="ECO:0000313" key="2">
    <source>
        <dbReference type="EMBL" id="MFF3572799.1"/>
    </source>
</evidence>
<proteinExistence type="predicted"/>
<keyword evidence="1" id="KW-1133">Transmembrane helix</keyword>
<evidence type="ECO:0000313" key="3">
    <source>
        <dbReference type="Proteomes" id="UP001601992"/>
    </source>
</evidence>
<reference evidence="2 3" key="1">
    <citation type="submission" date="2024-10" db="EMBL/GenBank/DDBJ databases">
        <title>The Natural Products Discovery Center: Release of the First 8490 Sequenced Strains for Exploring Actinobacteria Biosynthetic Diversity.</title>
        <authorList>
            <person name="Kalkreuter E."/>
            <person name="Kautsar S.A."/>
            <person name="Yang D."/>
            <person name="Bader C.D."/>
            <person name="Teijaro C.N."/>
            <person name="Fluegel L."/>
            <person name="Davis C.M."/>
            <person name="Simpson J.R."/>
            <person name="Lauterbach L."/>
            <person name="Steele A.D."/>
            <person name="Gui C."/>
            <person name="Meng S."/>
            <person name="Li G."/>
            <person name="Viehrig K."/>
            <person name="Ye F."/>
            <person name="Su P."/>
            <person name="Kiefer A.F."/>
            <person name="Nichols A."/>
            <person name="Cepeda A.J."/>
            <person name="Yan W."/>
            <person name="Fan B."/>
            <person name="Jiang Y."/>
            <person name="Adhikari A."/>
            <person name="Zheng C.-J."/>
            <person name="Schuster L."/>
            <person name="Cowan T.M."/>
            <person name="Smanski M.J."/>
            <person name="Chevrette M.G."/>
            <person name="De Carvalho L.P.S."/>
            <person name="Shen B."/>
        </authorList>
    </citation>
    <scope>NUCLEOTIDE SEQUENCE [LARGE SCALE GENOMIC DNA]</scope>
    <source>
        <strain evidence="2 3">NPDC002593</strain>
    </source>
</reference>
<organism evidence="2 3">
    <name type="scientific">Nocardia jiangxiensis</name>
    <dbReference type="NCBI Taxonomy" id="282685"/>
    <lineage>
        <taxon>Bacteria</taxon>
        <taxon>Bacillati</taxon>
        <taxon>Actinomycetota</taxon>
        <taxon>Actinomycetes</taxon>
        <taxon>Mycobacteriales</taxon>
        <taxon>Nocardiaceae</taxon>
        <taxon>Nocardia</taxon>
    </lineage>
</organism>
<dbReference type="Proteomes" id="UP001601992">
    <property type="component" value="Unassembled WGS sequence"/>
</dbReference>
<feature type="transmembrane region" description="Helical" evidence="1">
    <location>
        <begin position="214"/>
        <end position="232"/>
    </location>
</feature>
<comment type="caution">
    <text evidence="2">The sequence shown here is derived from an EMBL/GenBank/DDBJ whole genome shotgun (WGS) entry which is preliminary data.</text>
</comment>
<dbReference type="InterPro" id="IPR030802">
    <property type="entry name" value="Permease_MalE"/>
</dbReference>
<keyword evidence="3" id="KW-1185">Reference proteome</keyword>
<protein>
    <submittedName>
        <fullName evidence="2">ABC transporter permease</fullName>
    </submittedName>
</protein>
<accession>A0ABW6S971</accession>
<gene>
    <name evidence="2" type="ORF">ACFYXQ_34025</name>
</gene>
<evidence type="ECO:0000256" key="1">
    <source>
        <dbReference type="SAM" id="Phobius"/>
    </source>
</evidence>
<dbReference type="EMBL" id="JBIAQY010000015">
    <property type="protein sequence ID" value="MFF3572799.1"/>
    <property type="molecule type" value="Genomic_DNA"/>
</dbReference>
<name>A0ABW6S971_9NOCA</name>
<feature type="transmembrane region" description="Helical" evidence="1">
    <location>
        <begin position="108"/>
        <end position="130"/>
    </location>
</feature>
<keyword evidence="1" id="KW-0812">Transmembrane</keyword>